<dbReference type="Proteomes" id="UP000199249">
    <property type="component" value="Unassembled WGS sequence"/>
</dbReference>
<name>A0A1H3LJV8_9BACT</name>
<dbReference type="OrthoDB" id="886855at2"/>
<evidence type="ECO:0000313" key="3">
    <source>
        <dbReference type="Proteomes" id="UP000199249"/>
    </source>
</evidence>
<dbReference type="AlphaFoldDB" id="A0A1H3LJV8"/>
<reference evidence="3" key="1">
    <citation type="submission" date="2016-10" db="EMBL/GenBank/DDBJ databases">
        <authorList>
            <person name="Varghese N."/>
            <person name="Submissions S."/>
        </authorList>
    </citation>
    <scope>NUCLEOTIDE SEQUENCE [LARGE SCALE GENOMIC DNA]</scope>
    <source>
        <strain evidence="3">CGMCC 1.8975</strain>
    </source>
</reference>
<dbReference type="RefSeq" id="WP_092741899.1">
    <property type="nucleotide sequence ID" value="NZ_FNOV01000011.1"/>
</dbReference>
<dbReference type="InterPro" id="IPR021309">
    <property type="entry name" value="YgaP-like_TM"/>
</dbReference>
<evidence type="ECO:0000259" key="1">
    <source>
        <dbReference type="Pfam" id="PF11127"/>
    </source>
</evidence>
<sequence length="82" mass="8522">MNKLLRFIASPAGRITRATIGTSLIAAGIARGRKGWPLAVAGLLPLSMGAFDWCLLAPLKGLPFDGPQLRATLGPENDPIAG</sequence>
<evidence type="ECO:0000313" key="2">
    <source>
        <dbReference type="EMBL" id="SDY64817.1"/>
    </source>
</evidence>
<accession>A0A1H3LJV8</accession>
<feature type="domain" description="Inner membrane protein YgaP-like transmembrane" evidence="1">
    <location>
        <begin position="13"/>
        <end position="59"/>
    </location>
</feature>
<keyword evidence="3" id="KW-1185">Reference proteome</keyword>
<protein>
    <recommendedName>
        <fullName evidence="1">Inner membrane protein YgaP-like transmembrane domain-containing protein</fullName>
    </recommendedName>
</protein>
<proteinExistence type="predicted"/>
<dbReference type="Pfam" id="PF11127">
    <property type="entry name" value="YgaP-like_TM"/>
    <property type="match status" value="1"/>
</dbReference>
<gene>
    <name evidence="2" type="ORF">SAMN04488069_11125</name>
</gene>
<dbReference type="EMBL" id="FNOV01000011">
    <property type="protein sequence ID" value="SDY64817.1"/>
    <property type="molecule type" value="Genomic_DNA"/>
</dbReference>
<organism evidence="2 3">
    <name type="scientific">Hymenobacter psychrophilus</name>
    <dbReference type="NCBI Taxonomy" id="651662"/>
    <lineage>
        <taxon>Bacteria</taxon>
        <taxon>Pseudomonadati</taxon>
        <taxon>Bacteroidota</taxon>
        <taxon>Cytophagia</taxon>
        <taxon>Cytophagales</taxon>
        <taxon>Hymenobacteraceae</taxon>
        <taxon>Hymenobacter</taxon>
    </lineage>
</organism>